<keyword evidence="3" id="KW-0611">Plant defense</keyword>
<evidence type="ECO:0000259" key="7">
    <source>
        <dbReference type="Pfam" id="PF23598"/>
    </source>
</evidence>
<dbReference type="CDD" id="cd14798">
    <property type="entry name" value="RX-CC_like"/>
    <property type="match status" value="1"/>
</dbReference>
<dbReference type="Proteomes" id="UP000235220">
    <property type="component" value="Chromosome 7"/>
</dbReference>
<dbReference type="InterPro" id="IPR042197">
    <property type="entry name" value="Apaf_helical"/>
</dbReference>
<sequence length="952" mass="109503">MADSAVGSLLDKLLARFVENEVQLLKGDPEDVLNLRGELERMRAFLKIADALEESDVEFKVRVKQIREIAYETEDALDEFMLLQAHDHADGFYGAFHKFSCCIKNIKARYRIISELQAIGSRIKNLCQVHGSLLPRFTRIKQGSGSPSAEYTWQDRRGDALLLDKTDLVGIDEPKQQLVEWLVKCGNRREVVSVAAMGGMGKTTLAKQVYDDEEVKKHFKRRAWVTVSQSFKIEELLKNMIRQFFSVVSRPVPEGLDDMNNDRLRRIIKDLLMKSRYLVVLDDVWHLNEWDVLKYALPNNNCGSRVMLTTRNAGVASSSSSGVESVGKVYNLKPLSPMESWDLFCKKTFQGNACPTYLKDICQDTLRKCEGLPLAIVAISGVLASKDTRRIDEWDVVGRSLGAEIDGNDKLQDLKKVLSLSFNDLPYYLKDCFLYLSIFPEDYRIEQRRLIRLWIAEGLIEAKEGKTLEEVAEDYLNELLNRGLLQVASVTSDGRVKTYRVHDVLREIIVSKSRDQNFTFVAKDQNLMWPDKVRRLSIHNTLQNVQENRSVSRLRSLFMFWVVEKLNIQSLFPGGFKLLNVLDLQESRLKKFPIDVQNLAYLKYLSLKGTKVKTIPGTIGKLQYLETLDLKHSRVTVLPVEILKLHRLRHLLVYHFKLESYEYFHSRYGFKVQGNIGALRSLQKLCFIEANQGGGAIMMELGKLYQLRRLGIVKLRKEDGKSLCSSLKKLTNLRALSLTSTEEEEILDLQHLSSPPPFIQRVYLRGRLEKLPPWIPSLHGLVRLYLKWSRLKEDPLVHLQKLPNLVHLELLQVYEGDTLYFRKGGFNKLKVLGLDQFNELRCVQVEVGAMPCVEKLIIQRCELLKMVPVGIEHLTKLKVLEFFDMPEEFIKTLSPDVKDSDYWKVAHIPEVYSTYWKEGGWEVNTLDLCDGENSPRPSAITTTSHDLESRWK</sequence>
<evidence type="ECO:0000256" key="1">
    <source>
        <dbReference type="ARBA" id="ARBA00022737"/>
    </source>
</evidence>
<keyword evidence="2" id="KW-0547">Nucleotide-binding</keyword>
<dbReference type="Pfam" id="PF00931">
    <property type="entry name" value="NB-ARC"/>
    <property type="match status" value="1"/>
</dbReference>
<dbReference type="GO" id="GO:0006952">
    <property type="term" value="P:defense response"/>
    <property type="evidence" value="ECO:0007669"/>
    <property type="project" value="UniProtKB-KW"/>
</dbReference>
<feature type="domain" description="Disease resistance N-terminal" evidence="5">
    <location>
        <begin position="5"/>
        <end position="88"/>
    </location>
</feature>
<evidence type="ECO:0000259" key="6">
    <source>
        <dbReference type="Pfam" id="PF23559"/>
    </source>
</evidence>
<dbReference type="Pfam" id="PF23598">
    <property type="entry name" value="LRR_14"/>
    <property type="match status" value="1"/>
</dbReference>
<dbReference type="Gene3D" id="1.20.5.4130">
    <property type="match status" value="1"/>
</dbReference>
<protein>
    <submittedName>
        <fullName evidence="9">Disease resistance protein RPM1-like</fullName>
    </submittedName>
</protein>
<dbReference type="FunFam" id="3.40.50.300:FF:001091">
    <property type="entry name" value="Probable disease resistance protein At1g61300"/>
    <property type="match status" value="1"/>
</dbReference>
<dbReference type="AlphaFoldDB" id="A0A6P9EH17"/>
<evidence type="ECO:0000256" key="3">
    <source>
        <dbReference type="ARBA" id="ARBA00022821"/>
    </source>
</evidence>
<keyword evidence="1" id="KW-0677">Repeat</keyword>
<dbReference type="InterPro" id="IPR055414">
    <property type="entry name" value="LRR_R13L4/SHOC2-like"/>
</dbReference>
<dbReference type="GO" id="GO:0051707">
    <property type="term" value="P:response to other organism"/>
    <property type="evidence" value="ECO:0007669"/>
    <property type="project" value="UniProtKB-ARBA"/>
</dbReference>
<dbReference type="InterPro" id="IPR002182">
    <property type="entry name" value="NB-ARC"/>
</dbReference>
<dbReference type="InterPro" id="IPR036388">
    <property type="entry name" value="WH-like_DNA-bd_sf"/>
</dbReference>
<proteinExistence type="predicted"/>
<feature type="domain" description="Disease resistance R13L4/SHOC-2-like LRR" evidence="7">
    <location>
        <begin position="554"/>
        <end position="881"/>
    </location>
</feature>
<dbReference type="InParanoid" id="A0A6P9EH17"/>
<dbReference type="Gene3D" id="1.10.10.10">
    <property type="entry name" value="Winged helix-like DNA-binding domain superfamily/Winged helix DNA-binding domain"/>
    <property type="match status" value="1"/>
</dbReference>
<dbReference type="InterPro" id="IPR041118">
    <property type="entry name" value="Rx_N"/>
</dbReference>
<evidence type="ECO:0000259" key="4">
    <source>
        <dbReference type="Pfam" id="PF00931"/>
    </source>
</evidence>
<accession>A0A6P9EH17</accession>
<dbReference type="Gene3D" id="3.40.50.300">
    <property type="entry name" value="P-loop containing nucleotide triphosphate hydrolases"/>
    <property type="match status" value="1"/>
</dbReference>
<dbReference type="GeneID" id="108980593"/>
<dbReference type="FunFam" id="1.10.10.10:FF:000322">
    <property type="entry name" value="Probable disease resistance protein At1g63360"/>
    <property type="match status" value="1"/>
</dbReference>
<organism evidence="8 9">
    <name type="scientific">Juglans regia</name>
    <name type="common">English walnut</name>
    <dbReference type="NCBI Taxonomy" id="51240"/>
    <lineage>
        <taxon>Eukaryota</taxon>
        <taxon>Viridiplantae</taxon>
        <taxon>Streptophyta</taxon>
        <taxon>Embryophyta</taxon>
        <taxon>Tracheophyta</taxon>
        <taxon>Spermatophyta</taxon>
        <taxon>Magnoliopsida</taxon>
        <taxon>eudicotyledons</taxon>
        <taxon>Gunneridae</taxon>
        <taxon>Pentapetalae</taxon>
        <taxon>rosids</taxon>
        <taxon>fabids</taxon>
        <taxon>Fagales</taxon>
        <taxon>Juglandaceae</taxon>
        <taxon>Juglans</taxon>
    </lineage>
</organism>
<dbReference type="Gene3D" id="1.10.8.430">
    <property type="entry name" value="Helical domain of apoptotic protease-activating factors"/>
    <property type="match status" value="1"/>
</dbReference>
<dbReference type="OrthoDB" id="690341at2759"/>
<reference evidence="9" key="1">
    <citation type="submission" date="2025-08" db="UniProtKB">
        <authorList>
            <consortium name="RefSeq"/>
        </authorList>
    </citation>
    <scope>IDENTIFICATION</scope>
    <source>
        <tissue evidence="9">Leaves</tissue>
    </source>
</reference>
<feature type="domain" description="Disease resistance protein winged helix" evidence="6">
    <location>
        <begin position="438"/>
        <end position="509"/>
    </location>
</feature>
<dbReference type="SUPFAM" id="SSF52540">
    <property type="entry name" value="P-loop containing nucleoside triphosphate hydrolases"/>
    <property type="match status" value="1"/>
</dbReference>
<dbReference type="InterPro" id="IPR044974">
    <property type="entry name" value="Disease_R_plants"/>
</dbReference>
<evidence type="ECO:0000313" key="8">
    <source>
        <dbReference type="Proteomes" id="UP000235220"/>
    </source>
</evidence>
<feature type="domain" description="NB-ARC" evidence="4">
    <location>
        <begin position="173"/>
        <end position="353"/>
    </location>
</feature>
<dbReference type="PRINTS" id="PR00364">
    <property type="entry name" value="DISEASERSIST"/>
</dbReference>
<dbReference type="PANTHER" id="PTHR23155:SF1205">
    <property type="entry name" value="DISEASE RESISTANCE PROTEIN RPM1"/>
    <property type="match status" value="1"/>
</dbReference>
<dbReference type="RefSeq" id="XP_035547570.1">
    <property type="nucleotide sequence ID" value="XM_035691677.1"/>
</dbReference>
<evidence type="ECO:0000259" key="5">
    <source>
        <dbReference type="Pfam" id="PF18052"/>
    </source>
</evidence>
<dbReference type="SUPFAM" id="SSF52058">
    <property type="entry name" value="L domain-like"/>
    <property type="match status" value="1"/>
</dbReference>
<dbReference type="InterPro" id="IPR032675">
    <property type="entry name" value="LRR_dom_sf"/>
</dbReference>
<dbReference type="Gene3D" id="3.80.10.10">
    <property type="entry name" value="Ribonuclease Inhibitor"/>
    <property type="match status" value="1"/>
</dbReference>
<dbReference type="KEGG" id="jre:108980593"/>
<name>A0A6P9EH17_JUGRE</name>
<dbReference type="Pfam" id="PF23559">
    <property type="entry name" value="WHD_DRP"/>
    <property type="match status" value="1"/>
</dbReference>
<dbReference type="GO" id="GO:0043531">
    <property type="term" value="F:ADP binding"/>
    <property type="evidence" value="ECO:0007669"/>
    <property type="project" value="InterPro"/>
</dbReference>
<evidence type="ECO:0000256" key="2">
    <source>
        <dbReference type="ARBA" id="ARBA00022741"/>
    </source>
</evidence>
<dbReference type="InterPro" id="IPR038005">
    <property type="entry name" value="RX-like_CC"/>
</dbReference>
<dbReference type="Pfam" id="PF18052">
    <property type="entry name" value="Rx_N"/>
    <property type="match status" value="1"/>
</dbReference>
<dbReference type="InterPro" id="IPR027417">
    <property type="entry name" value="P-loop_NTPase"/>
</dbReference>
<keyword evidence="8" id="KW-1185">Reference proteome</keyword>
<evidence type="ECO:0000313" key="9">
    <source>
        <dbReference type="RefSeq" id="XP_035547570.1"/>
    </source>
</evidence>
<dbReference type="InterPro" id="IPR058922">
    <property type="entry name" value="WHD_DRP"/>
</dbReference>
<gene>
    <name evidence="9" type="primary">LOC108980593</name>
</gene>
<dbReference type="PANTHER" id="PTHR23155">
    <property type="entry name" value="DISEASE RESISTANCE PROTEIN RP"/>
    <property type="match status" value="1"/>
</dbReference>